<sequence length="71" mass="8378">MNQTSIELQMVEWVAYSPETQEKVFIKPEDCKDLDDRELYHLIKSTGFERLIESRALQIVTDFLNQKTQVS</sequence>
<dbReference type="EMBL" id="JASOIH010000004">
    <property type="protein sequence ID" value="MDK6899516.1"/>
    <property type="molecule type" value="Genomic_DNA"/>
</dbReference>
<dbReference type="EMBL" id="QHGZ01000101">
    <property type="protein sequence ID" value="RDY83914.1"/>
    <property type="molecule type" value="Genomic_DNA"/>
</dbReference>
<protein>
    <submittedName>
        <fullName evidence="2">Uncharacterized protein</fullName>
    </submittedName>
</protein>
<gene>
    <name evidence="2" type="ORF">C4618_03730</name>
    <name evidence="1" type="ORF">QP229_05850</name>
</gene>
<dbReference type="Proteomes" id="UP000256718">
    <property type="component" value="Unassembled WGS sequence"/>
</dbReference>
<reference evidence="1" key="2">
    <citation type="submission" date="2023-05" db="EMBL/GenBank/DDBJ databases">
        <title>Cataloging the Phylogenetic Diversity of Human Bladder Bacteria.</title>
        <authorList>
            <person name="Du J."/>
        </authorList>
    </citation>
    <scope>NUCLEOTIDE SEQUENCE</scope>
    <source>
        <strain evidence="1">UMB8703</strain>
    </source>
</reference>
<dbReference type="RefSeq" id="WP_001077089.1">
    <property type="nucleotide sequence ID" value="NZ_CABMHV010000038.1"/>
</dbReference>
<evidence type="ECO:0000313" key="2">
    <source>
        <dbReference type="EMBL" id="RDY83914.1"/>
    </source>
</evidence>
<name>A0A7Z6RCY4_STRAG</name>
<dbReference type="Proteomes" id="UP001230629">
    <property type="component" value="Unassembled WGS sequence"/>
</dbReference>
<evidence type="ECO:0000313" key="1">
    <source>
        <dbReference type="EMBL" id="MDK6899516.1"/>
    </source>
</evidence>
<organism evidence="2 3">
    <name type="scientific">Streptococcus agalactiae</name>
    <dbReference type="NCBI Taxonomy" id="1311"/>
    <lineage>
        <taxon>Bacteria</taxon>
        <taxon>Bacillati</taxon>
        <taxon>Bacillota</taxon>
        <taxon>Bacilli</taxon>
        <taxon>Lactobacillales</taxon>
        <taxon>Streptococcaceae</taxon>
        <taxon>Streptococcus</taxon>
    </lineage>
</organism>
<dbReference type="AlphaFoldDB" id="A0A7Z6RCY4"/>
<comment type="caution">
    <text evidence="2">The sequence shown here is derived from an EMBL/GenBank/DDBJ whole genome shotgun (WGS) entry which is preliminary data.</text>
</comment>
<dbReference type="KEGG" id="sagg:EN73_10135"/>
<accession>A0A7Z6RCY4</accession>
<evidence type="ECO:0000313" key="3">
    <source>
        <dbReference type="Proteomes" id="UP000256718"/>
    </source>
</evidence>
<proteinExistence type="predicted"/>
<reference evidence="2 3" key="1">
    <citation type="journal article" date="2018" name="Emerg. Microbes Infect.">
        <title>Phenotypic and molecular analysis of nontypeable Group B streptococci: identification of cps2a and hybrid cps2a/cps5 Group B streptococcal capsule gene clusters.</title>
        <authorList>
            <person name="Alhhazmi A."/>
            <person name="Tyrrell G.J."/>
        </authorList>
    </citation>
    <scope>NUCLEOTIDE SEQUENCE [LARGE SCALE GENOMIC DNA]</scope>
    <source>
        <strain evidence="2 3">PLGBS17</strain>
    </source>
</reference>